<proteinExistence type="predicted"/>
<dbReference type="PANTHER" id="PTHR35859:SF1">
    <property type="entry name" value="NONSELECTIVE CATION CHANNEL PROTEIN"/>
    <property type="match status" value="1"/>
</dbReference>
<keyword evidence="1" id="KW-1133">Transmembrane helix</keyword>
<dbReference type="Proteomes" id="UP000449547">
    <property type="component" value="Unassembled WGS sequence"/>
</dbReference>
<gene>
    <name evidence="4" type="ORF">DIURU_001154</name>
</gene>
<dbReference type="OrthoDB" id="301415at2759"/>
<protein>
    <submittedName>
        <fullName evidence="4">Uncharacterized protein</fullName>
    </submittedName>
</protein>
<keyword evidence="1" id="KW-0472">Membrane</keyword>
<dbReference type="RefSeq" id="XP_034014032.1">
    <property type="nucleotide sequence ID" value="XM_034153667.1"/>
</dbReference>
<evidence type="ECO:0000313" key="4">
    <source>
        <dbReference type="EMBL" id="KAA8906212.1"/>
    </source>
</evidence>
<dbReference type="InterPro" id="IPR056336">
    <property type="entry name" value="YVC1_C"/>
</dbReference>
<dbReference type="Pfam" id="PF23190">
    <property type="entry name" value="LHD_TRPY1"/>
    <property type="match status" value="1"/>
</dbReference>
<feature type="transmembrane region" description="Helical" evidence="1">
    <location>
        <begin position="231"/>
        <end position="251"/>
    </location>
</feature>
<feature type="transmembrane region" description="Helical" evidence="1">
    <location>
        <begin position="257"/>
        <end position="277"/>
    </location>
</feature>
<keyword evidence="1" id="KW-0812">Transmembrane</keyword>
<feature type="domain" description="Calcium channel YVC1-like C-terminal transmembrane" evidence="3">
    <location>
        <begin position="240"/>
        <end position="531"/>
    </location>
</feature>
<organism evidence="4 5">
    <name type="scientific">Diutina rugosa</name>
    <name type="common">Yeast</name>
    <name type="synonym">Candida rugosa</name>
    <dbReference type="NCBI Taxonomy" id="5481"/>
    <lineage>
        <taxon>Eukaryota</taxon>
        <taxon>Fungi</taxon>
        <taxon>Dikarya</taxon>
        <taxon>Ascomycota</taxon>
        <taxon>Saccharomycotina</taxon>
        <taxon>Pichiomycetes</taxon>
        <taxon>Debaryomycetaceae</taxon>
        <taxon>Diutina</taxon>
    </lineage>
</organism>
<dbReference type="EMBL" id="SWFT01000036">
    <property type="protein sequence ID" value="KAA8906212.1"/>
    <property type="molecule type" value="Genomic_DNA"/>
</dbReference>
<evidence type="ECO:0000313" key="5">
    <source>
        <dbReference type="Proteomes" id="UP000449547"/>
    </source>
</evidence>
<reference evidence="4 5" key="1">
    <citation type="submission" date="2019-07" db="EMBL/GenBank/DDBJ databases">
        <title>Genome assembly of two rare yeast pathogens: Diutina rugosa and Trichomonascus ciferrii.</title>
        <authorList>
            <person name="Mixao V."/>
            <person name="Saus E."/>
            <person name="Hansen A."/>
            <person name="Lass-Flor C."/>
            <person name="Gabaldon T."/>
        </authorList>
    </citation>
    <scope>NUCLEOTIDE SEQUENCE [LARGE SCALE GENOMIC DNA]</scope>
    <source>
        <strain evidence="4 5">CBS 613</strain>
    </source>
</reference>
<dbReference type="PANTHER" id="PTHR35859">
    <property type="entry name" value="NONSELECTIVE CATION CHANNEL PROTEIN"/>
    <property type="match status" value="1"/>
</dbReference>
<evidence type="ECO:0000259" key="3">
    <source>
        <dbReference type="Pfam" id="PF23317"/>
    </source>
</evidence>
<dbReference type="OMA" id="YQKCIKY"/>
<feature type="transmembrane region" description="Helical" evidence="1">
    <location>
        <begin position="508"/>
        <end position="530"/>
    </location>
</feature>
<dbReference type="GeneID" id="54779807"/>
<name>A0A642UV10_DIURU</name>
<feature type="transmembrane region" description="Helical" evidence="1">
    <location>
        <begin position="289"/>
        <end position="307"/>
    </location>
</feature>
<dbReference type="Pfam" id="PF23317">
    <property type="entry name" value="YVC1_C"/>
    <property type="match status" value="1"/>
</dbReference>
<feature type="transmembrane region" description="Helical" evidence="1">
    <location>
        <begin position="368"/>
        <end position="388"/>
    </location>
</feature>
<comment type="caution">
    <text evidence="4">The sequence shown here is derived from an EMBL/GenBank/DDBJ whole genome shotgun (WGS) entry which is preliminary data.</text>
</comment>
<dbReference type="AlphaFoldDB" id="A0A642UV10"/>
<feature type="transmembrane region" description="Helical" evidence="1">
    <location>
        <begin position="427"/>
        <end position="448"/>
    </location>
</feature>
<dbReference type="InterPro" id="IPR052971">
    <property type="entry name" value="TRP_calcium_channel"/>
</dbReference>
<keyword evidence="5" id="KW-1185">Reference proteome</keyword>
<feature type="domain" description="YVC1 N-terminal linker helical" evidence="2">
    <location>
        <begin position="28"/>
        <end position="217"/>
    </location>
</feature>
<evidence type="ECO:0000256" key="1">
    <source>
        <dbReference type="SAM" id="Phobius"/>
    </source>
</evidence>
<sequence length="666" mass="75938">MPDLELPSVHEDGASFSGTYCPNSRQTLRIAINLKLLIDKVIPVEFDEHDVLKSGSVILTDSVIELARKAAGGKGDGEEGTSSYKYRACLIYCLLQVTRWYQDLAETELSDSGLYCLRATVAQTIASRLIESEKRDQYLFLGMLCHRYTINLNETDQPSVSALELAVDMHSLIVISCSGYQRCMKWLWRGWIVQSSQDPHSYVYYKKVASSSIMAHFDPDRIKTPLYQNMLEIFFSMIYLVLFTLVLNLTVENPHNIAAVEWIFYLFTLGFVLDEWIKFYHVGWSYLTFWNVFSDCTYTIIIVSIIFRFASVEAGDDHDAMEKYYLISYRVLACAAPFMWTRLLLFLDAQAFVGAMIVVIKAMMKESLLFFLLLFVVIIGFLQGFLGLDMADGRSDKTKEIFISLLKGVIGGGFESLEGLAYPYASVLQYIYTFLLTVILMNILIALYSTSYSNITESATEEYFALVSQKTLRYIRAPDEDLYVPPLNLVEVVISPLSWFVSKSMYKAINRVVMTVLYAPMLTYVTVYELSNARRIQYNRYKGLPDDANEINVEWDLKDGFEVSTSSIWEGIRERNSEIAAALADQREGENQDPEFSIDIDKFTKDVDKVAQPVDLASQKGIPWELYGLYERVDRLTELVEKVLHENDQLRQQLSGQKSSSPSSSS</sequence>
<accession>A0A642UV10</accession>
<dbReference type="VEuPathDB" id="FungiDB:DIURU_001154"/>
<dbReference type="InterPro" id="IPR056337">
    <property type="entry name" value="LHD_YVC1"/>
</dbReference>
<evidence type="ECO:0000259" key="2">
    <source>
        <dbReference type="Pfam" id="PF23190"/>
    </source>
</evidence>